<proteinExistence type="predicted"/>
<accession>A0A0L7RI88</accession>
<keyword evidence="2" id="KW-1185">Reference proteome</keyword>
<dbReference type="AlphaFoldDB" id="A0A0L7RI88"/>
<sequence length="67" mass="7372">MFCDVDGALLAALNGATSKLCCLRLSTVLASFPPLLPPIFSPNSRSQRNAIREAEGCQCWFDRDRAR</sequence>
<organism evidence="1 2">
    <name type="scientific">Habropoda laboriosa</name>
    <dbReference type="NCBI Taxonomy" id="597456"/>
    <lineage>
        <taxon>Eukaryota</taxon>
        <taxon>Metazoa</taxon>
        <taxon>Ecdysozoa</taxon>
        <taxon>Arthropoda</taxon>
        <taxon>Hexapoda</taxon>
        <taxon>Insecta</taxon>
        <taxon>Pterygota</taxon>
        <taxon>Neoptera</taxon>
        <taxon>Endopterygota</taxon>
        <taxon>Hymenoptera</taxon>
        <taxon>Apocrita</taxon>
        <taxon>Aculeata</taxon>
        <taxon>Apoidea</taxon>
        <taxon>Anthophila</taxon>
        <taxon>Apidae</taxon>
        <taxon>Habropoda</taxon>
    </lineage>
</organism>
<reference evidence="1 2" key="1">
    <citation type="submission" date="2015-07" db="EMBL/GenBank/DDBJ databases">
        <title>The genome of Habropoda laboriosa.</title>
        <authorList>
            <person name="Pan H."/>
            <person name="Kapheim K."/>
        </authorList>
    </citation>
    <scope>NUCLEOTIDE SEQUENCE [LARGE SCALE GENOMIC DNA]</scope>
    <source>
        <strain evidence="1">0110345459</strain>
    </source>
</reference>
<name>A0A0L7RI88_9HYME</name>
<gene>
    <name evidence="1" type="ORF">WH47_06742</name>
</gene>
<dbReference type="Proteomes" id="UP000053825">
    <property type="component" value="Unassembled WGS sequence"/>
</dbReference>
<evidence type="ECO:0000313" key="1">
    <source>
        <dbReference type="EMBL" id="KOC70702.1"/>
    </source>
</evidence>
<protein>
    <submittedName>
        <fullName evidence="1">Uncharacterized protein</fullName>
    </submittedName>
</protein>
<dbReference type="EMBL" id="KQ414583">
    <property type="protein sequence ID" value="KOC70702.1"/>
    <property type="molecule type" value="Genomic_DNA"/>
</dbReference>
<evidence type="ECO:0000313" key="2">
    <source>
        <dbReference type="Proteomes" id="UP000053825"/>
    </source>
</evidence>